<name>A0ABD3HI12_9MARC</name>
<evidence type="ECO:0000313" key="2">
    <source>
        <dbReference type="EMBL" id="KAL3691157.1"/>
    </source>
</evidence>
<proteinExistence type="predicted"/>
<accession>A0ABD3HI12</accession>
<dbReference type="AlphaFoldDB" id="A0ABD3HI12"/>
<evidence type="ECO:0000313" key="3">
    <source>
        <dbReference type="Proteomes" id="UP001633002"/>
    </source>
</evidence>
<feature type="region of interest" description="Disordered" evidence="1">
    <location>
        <begin position="200"/>
        <end position="222"/>
    </location>
</feature>
<protein>
    <submittedName>
        <fullName evidence="2">Uncharacterized protein</fullName>
    </submittedName>
</protein>
<dbReference type="EMBL" id="JBJQOH010000003">
    <property type="protein sequence ID" value="KAL3691157.1"/>
    <property type="molecule type" value="Genomic_DNA"/>
</dbReference>
<gene>
    <name evidence="2" type="ORF">R1sor_004808</name>
</gene>
<sequence length="382" mass="42976">MDISLTVGVPGEDIDGATFDRLALYAEQKAPMGIIAMVTLTSSSIYRHYRLLSKRRKGRALQKVHQNISESSRWRTKGKSHFIYGVSVYKNRLELTPMNILGRALQYRKYRVKNPVSLSFRGCLRLMLASGQYMPGCKWLSMLHMSRLRAELLWKSCIAHELVSISDVDHVYFGTTDSPQYFQENKNPFVYPDVKQQANKHEDLSNLKPTIDQQSDHGRHQDCNLKPEVKEEDVLADPEPHSDDGEDDFDIIELEKVLLPGDDVDNVLSDLLIDGYNIATNPRITAPTVGQNAAVQIGSAGAGSGQTHQSEEEIPPIDLEDLETVAADIELLLSDLQFAGYKLESKRKTTAMDVTDVEPLPEYIPLCRSSAAGYLQKQRKRK</sequence>
<organism evidence="2 3">
    <name type="scientific">Riccia sorocarpa</name>
    <dbReference type="NCBI Taxonomy" id="122646"/>
    <lineage>
        <taxon>Eukaryota</taxon>
        <taxon>Viridiplantae</taxon>
        <taxon>Streptophyta</taxon>
        <taxon>Embryophyta</taxon>
        <taxon>Marchantiophyta</taxon>
        <taxon>Marchantiopsida</taxon>
        <taxon>Marchantiidae</taxon>
        <taxon>Marchantiales</taxon>
        <taxon>Ricciaceae</taxon>
        <taxon>Riccia</taxon>
    </lineage>
</organism>
<dbReference type="Proteomes" id="UP001633002">
    <property type="component" value="Unassembled WGS sequence"/>
</dbReference>
<reference evidence="2 3" key="1">
    <citation type="submission" date="2024-09" db="EMBL/GenBank/DDBJ databases">
        <title>Chromosome-scale assembly of Riccia sorocarpa.</title>
        <authorList>
            <person name="Paukszto L."/>
        </authorList>
    </citation>
    <scope>NUCLEOTIDE SEQUENCE [LARGE SCALE GENOMIC DNA]</scope>
    <source>
        <strain evidence="2">LP-2024</strain>
        <tissue evidence="2">Aerial parts of the thallus</tissue>
    </source>
</reference>
<comment type="caution">
    <text evidence="2">The sequence shown here is derived from an EMBL/GenBank/DDBJ whole genome shotgun (WGS) entry which is preliminary data.</text>
</comment>
<keyword evidence="3" id="KW-1185">Reference proteome</keyword>
<evidence type="ECO:0000256" key="1">
    <source>
        <dbReference type="SAM" id="MobiDB-lite"/>
    </source>
</evidence>